<evidence type="ECO:0000313" key="5">
    <source>
        <dbReference type="EMBL" id="KAK7469435.1"/>
    </source>
</evidence>
<dbReference type="InterPro" id="IPR042099">
    <property type="entry name" value="ANL_N_sf"/>
</dbReference>
<dbReference type="SUPFAM" id="SSF56801">
    <property type="entry name" value="Acetyl-CoA synthetase-like"/>
    <property type="match status" value="1"/>
</dbReference>
<dbReference type="InterPro" id="IPR025110">
    <property type="entry name" value="AMP-bd_C"/>
</dbReference>
<dbReference type="InterPro" id="IPR000873">
    <property type="entry name" value="AMP-dep_synth/lig_dom"/>
</dbReference>
<keyword evidence="1" id="KW-0812">Transmembrane</keyword>
<dbReference type="InterPro" id="IPR020845">
    <property type="entry name" value="AMP-binding_CS"/>
</dbReference>
<feature type="domain" description="AMP-binding enzyme C-terminal" evidence="3">
    <location>
        <begin position="474"/>
        <end position="561"/>
    </location>
</feature>
<dbReference type="InterPro" id="IPR045851">
    <property type="entry name" value="AMP-bd_C_sf"/>
</dbReference>
<dbReference type="Gene3D" id="3.30.300.30">
    <property type="match status" value="1"/>
</dbReference>
<dbReference type="Proteomes" id="UP001498398">
    <property type="component" value="Unassembled WGS sequence"/>
</dbReference>
<sequence>MTVFQTSVTLPSIPTHLSIPQFFLDFQDGVQLVGGSNERLDAFKSNKQPWLIEDGTGRKIWVDELKSRTAGLANAFRIKYNIGLNDVVLIFSRNHVDYPVAIWATHRLGGIVSGANPDFTSNELEYQLQSSGASLILVHPEALETALSAARAAGISKERIIVLDLPSGAKKHSLPTVNELVKFGSSQTVAFVEPKIDATTKLAFLSYSSGTTGKPKAVAIPHFSLITNVIQFAIHHKVYKDYTSWDEQRFRNGDVAIGVLPFYHIYGLVLVLHFALFARMTIVVVPKFNFVQMLDSIQKYSIGHLMLVPPQIVLLCKHPAVKNYDLKSIVRSVMVGAAPLSNEVHQQLISLLPDAHVGQGYGMTETCTASACWSIDSKRGPPGCGGQLMPGVRARVLKPDGTYASYNEPGELLVYSPSNALAYFNNEQATKETFIDGWVKTGDEAKVDRNNNLWILDRIKEIMKVRGFQVAPAELEGCILNHPDVSDTCVVGVPDDYSGEVPVAFVVLSAEAQKKVESQAGAANTIKESIKKHVADNKVHYKQLAGGVEFVSVIPKNPSGKLLRRVLREKANEMRKAKAKL</sequence>
<organism evidence="5 6">
    <name type="scientific">Marasmiellus scandens</name>
    <dbReference type="NCBI Taxonomy" id="2682957"/>
    <lineage>
        <taxon>Eukaryota</taxon>
        <taxon>Fungi</taxon>
        <taxon>Dikarya</taxon>
        <taxon>Basidiomycota</taxon>
        <taxon>Agaricomycotina</taxon>
        <taxon>Agaricomycetes</taxon>
        <taxon>Agaricomycetidae</taxon>
        <taxon>Agaricales</taxon>
        <taxon>Marasmiineae</taxon>
        <taxon>Omphalotaceae</taxon>
        <taxon>Marasmiellus</taxon>
    </lineage>
</organism>
<dbReference type="Gene3D" id="3.40.50.12780">
    <property type="entry name" value="N-terminal domain of ligase-like"/>
    <property type="match status" value="1"/>
</dbReference>
<evidence type="ECO:0008006" key="7">
    <source>
        <dbReference type="Google" id="ProtNLM"/>
    </source>
</evidence>
<dbReference type="EMBL" id="JBANRG010000007">
    <property type="protein sequence ID" value="KAK7464662.1"/>
    <property type="molecule type" value="Genomic_DNA"/>
</dbReference>
<dbReference type="Pfam" id="PF00501">
    <property type="entry name" value="AMP-binding"/>
    <property type="match status" value="1"/>
</dbReference>
<reference evidence="5 6" key="1">
    <citation type="submission" date="2024-01" db="EMBL/GenBank/DDBJ databases">
        <title>A draft genome for the cacao thread blight pathogen Marasmiellus scandens.</title>
        <authorList>
            <person name="Baruah I.K."/>
            <person name="Leung J."/>
            <person name="Bukari Y."/>
            <person name="Amoako-Attah I."/>
            <person name="Meinhardt L.W."/>
            <person name="Bailey B.A."/>
            <person name="Cohen S.P."/>
        </authorList>
    </citation>
    <scope>NUCLEOTIDE SEQUENCE [LARGE SCALE GENOMIC DNA]</scope>
    <source>
        <strain evidence="5 6">GH-19</strain>
    </source>
</reference>
<evidence type="ECO:0000313" key="4">
    <source>
        <dbReference type="EMBL" id="KAK7464662.1"/>
    </source>
</evidence>
<evidence type="ECO:0000313" key="6">
    <source>
        <dbReference type="Proteomes" id="UP001498398"/>
    </source>
</evidence>
<name>A0ABR1JZ24_9AGAR</name>
<keyword evidence="1" id="KW-0472">Membrane</keyword>
<proteinExistence type="predicted"/>
<dbReference type="EMBL" id="JBANRG010000003">
    <property type="protein sequence ID" value="KAK7469435.1"/>
    <property type="molecule type" value="Genomic_DNA"/>
</dbReference>
<evidence type="ECO:0000256" key="1">
    <source>
        <dbReference type="SAM" id="Phobius"/>
    </source>
</evidence>
<feature type="transmembrane region" description="Helical" evidence="1">
    <location>
        <begin position="263"/>
        <end position="285"/>
    </location>
</feature>
<dbReference type="PROSITE" id="PS00455">
    <property type="entry name" value="AMP_BINDING"/>
    <property type="match status" value="1"/>
</dbReference>
<accession>A0ABR1JZ24</accession>
<dbReference type="PANTHER" id="PTHR24096">
    <property type="entry name" value="LONG-CHAIN-FATTY-ACID--COA LIGASE"/>
    <property type="match status" value="1"/>
</dbReference>
<evidence type="ECO:0000259" key="2">
    <source>
        <dbReference type="Pfam" id="PF00501"/>
    </source>
</evidence>
<feature type="domain" description="AMP-dependent synthetase/ligase" evidence="2">
    <location>
        <begin position="56"/>
        <end position="424"/>
    </location>
</feature>
<keyword evidence="1" id="KW-1133">Transmembrane helix</keyword>
<dbReference type="PANTHER" id="PTHR24096:SF422">
    <property type="entry name" value="BCDNA.GH02901"/>
    <property type="match status" value="1"/>
</dbReference>
<protein>
    <recommendedName>
        <fullName evidence="7">Acetyl-CoA synthetase-like protein</fullName>
    </recommendedName>
</protein>
<comment type="caution">
    <text evidence="5">The sequence shown here is derived from an EMBL/GenBank/DDBJ whole genome shotgun (WGS) entry which is preliminary data.</text>
</comment>
<keyword evidence="6" id="KW-1185">Reference proteome</keyword>
<gene>
    <name evidence="5" type="ORF">VKT23_003907</name>
    <name evidence="4" type="ORF">VKT23_005869</name>
</gene>
<dbReference type="Pfam" id="PF13193">
    <property type="entry name" value="AMP-binding_C"/>
    <property type="match status" value="1"/>
</dbReference>
<dbReference type="CDD" id="cd05911">
    <property type="entry name" value="Firefly_Luc_like"/>
    <property type="match status" value="1"/>
</dbReference>
<evidence type="ECO:0000259" key="3">
    <source>
        <dbReference type="Pfam" id="PF13193"/>
    </source>
</evidence>